<dbReference type="InterPro" id="IPR036388">
    <property type="entry name" value="WH-like_DNA-bd_sf"/>
</dbReference>
<comment type="caution">
    <text evidence="1">The sequence shown here is derived from an EMBL/GenBank/DDBJ whole genome shotgun (WGS) entry which is preliminary data.</text>
</comment>
<dbReference type="Gene3D" id="1.10.10.10">
    <property type="entry name" value="Winged helix-like DNA-binding domain superfamily/Winged helix DNA-binding domain"/>
    <property type="match status" value="1"/>
</dbReference>
<dbReference type="AlphaFoldDB" id="A0A7W1XR41"/>
<sequence length="73" mass="8392">MACFTDSGHLSESAKKLLQSIEKDFLSAQEISQKTGLPLFKIRSSLRELEDMELVIKEDNRYKMASKALEYLH</sequence>
<dbReference type="EMBL" id="JACEOL010000017">
    <property type="protein sequence ID" value="MBA4601752.1"/>
    <property type="molecule type" value="Genomic_DNA"/>
</dbReference>
<dbReference type="RefSeq" id="WP_181738576.1">
    <property type="nucleotide sequence ID" value="NZ_JACEOL010000017.1"/>
</dbReference>
<gene>
    <name evidence="1" type="ORF">H2C83_05335</name>
</gene>
<reference evidence="1 2" key="1">
    <citation type="submission" date="2020-07" db="EMBL/GenBank/DDBJ databases">
        <title>Thermoactinomyces phylogeny.</title>
        <authorList>
            <person name="Dunlap C."/>
        </authorList>
    </citation>
    <scope>NUCLEOTIDE SEQUENCE [LARGE SCALE GENOMIC DNA]</scope>
    <source>
        <strain evidence="1 2">AMNI-1</strain>
    </source>
</reference>
<organism evidence="1 2">
    <name type="scientific">Thermoactinomyces mirandus</name>
    <dbReference type="NCBI Taxonomy" id="2756294"/>
    <lineage>
        <taxon>Bacteria</taxon>
        <taxon>Bacillati</taxon>
        <taxon>Bacillota</taxon>
        <taxon>Bacilli</taxon>
        <taxon>Bacillales</taxon>
        <taxon>Thermoactinomycetaceae</taxon>
        <taxon>Thermoactinomyces</taxon>
    </lineage>
</organism>
<dbReference type="SUPFAM" id="SSF46785">
    <property type="entry name" value="Winged helix' DNA-binding domain"/>
    <property type="match status" value="1"/>
</dbReference>
<dbReference type="InterPro" id="IPR036390">
    <property type="entry name" value="WH_DNA-bd_sf"/>
</dbReference>
<name>A0A7W1XR41_9BACL</name>
<dbReference type="Proteomes" id="UP000538292">
    <property type="component" value="Unassembled WGS sequence"/>
</dbReference>
<evidence type="ECO:0000313" key="2">
    <source>
        <dbReference type="Proteomes" id="UP000538292"/>
    </source>
</evidence>
<accession>A0A7W1XR41</accession>
<protein>
    <submittedName>
        <fullName evidence="1">Uncharacterized protein</fullName>
    </submittedName>
</protein>
<keyword evidence="2" id="KW-1185">Reference proteome</keyword>
<proteinExistence type="predicted"/>
<evidence type="ECO:0000313" key="1">
    <source>
        <dbReference type="EMBL" id="MBA4601752.1"/>
    </source>
</evidence>